<feature type="transmembrane region" description="Helical" evidence="6">
    <location>
        <begin position="142"/>
        <end position="163"/>
    </location>
</feature>
<name>A0A061R4F4_9CHLO</name>
<proteinExistence type="inferred from homology"/>
<dbReference type="Pfam" id="PF01184">
    <property type="entry name" value="Gpr1_Fun34_YaaH"/>
    <property type="match status" value="1"/>
</dbReference>
<evidence type="ECO:0000256" key="5">
    <source>
        <dbReference type="ARBA" id="ARBA00023136"/>
    </source>
</evidence>
<protein>
    <submittedName>
        <fullName evidence="7">Inner membrane protein</fullName>
    </submittedName>
</protein>
<keyword evidence="3 6" id="KW-0812">Transmembrane</keyword>
<feature type="transmembrane region" description="Helical" evidence="6">
    <location>
        <begin position="170"/>
        <end position="188"/>
    </location>
</feature>
<reference evidence="7" key="1">
    <citation type="submission" date="2014-05" db="EMBL/GenBank/DDBJ databases">
        <title>The transcriptome of the halophilic microalga Tetraselmis sp. GSL018 isolated from the Great Salt Lake, Utah.</title>
        <authorList>
            <person name="Jinkerson R.E."/>
            <person name="D'Adamo S."/>
            <person name="Posewitz M.C."/>
        </authorList>
    </citation>
    <scope>NUCLEOTIDE SEQUENCE</scope>
    <source>
        <strain evidence="7">GSL018</strain>
    </source>
</reference>
<dbReference type="PANTHER" id="PTHR30178">
    <property type="entry name" value="INNER MEMBRANE PROTEIN YAAH"/>
    <property type="match status" value="1"/>
</dbReference>
<keyword evidence="5 6" id="KW-0472">Membrane</keyword>
<dbReference type="GO" id="GO:0005886">
    <property type="term" value="C:plasma membrane"/>
    <property type="evidence" value="ECO:0007669"/>
    <property type="project" value="TreeGrafter"/>
</dbReference>
<comment type="similarity">
    <text evidence="2">Belongs to the acetate uptake transporter (AceTr) (TC 2.A.96) family.</text>
</comment>
<dbReference type="NCBIfam" id="NF038013">
    <property type="entry name" value="AceTr_1"/>
    <property type="match status" value="1"/>
</dbReference>
<feature type="transmembrane region" description="Helical" evidence="6">
    <location>
        <begin position="234"/>
        <end position="251"/>
    </location>
</feature>
<dbReference type="EMBL" id="GBEZ01021169">
    <property type="protein sequence ID" value="JAC65560.1"/>
    <property type="molecule type" value="Transcribed_RNA"/>
</dbReference>
<evidence type="ECO:0000313" key="7">
    <source>
        <dbReference type="EMBL" id="JAC65560.1"/>
    </source>
</evidence>
<evidence type="ECO:0000256" key="3">
    <source>
        <dbReference type="ARBA" id="ARBA00022692"/>
    </source>
</evidence>
<evidence type="ECO:0000256" key="6">
    <source>
        <dbReference type="SAM" id="Phobius"/>
    </source>
</evidence>
<feature type="transmembrane region" description="Helical" evidence="6">
    <location>
        <begin position="208"/>
        <end position="227"/>
    </location>
</feature>
<accession>A0A061R4F4</accession>
<organism evidence="7">
    <name type="scientific">Tetraselmis sp. GSL018</name>
    <dbReference type="NCBI Taxonomy" id="582737"/>
    <lineage>
        <taxon>Eukaryota</taxon>
        <taxon>Viridiplantae</taxon>
        <taxon>Chlorophyta</taxon>
        <taxon>core chlorophytes</taxon>
        <taxon>Chlorodendrophyceae</taxon>
        <taxon>Chlorodendrales</taxon>
        <taxon>Chlorodendraceae</taxon>
        <taxon>Tetraselmis</taxon>
    </lineage>
</organism>
<evidence type="ECO:0000256" key="2">
    <source>
        <dbReference type="ARBA" id="ARBA00005587"/>
    </source>
</evidence>
<evidence type="ECO:0000256" key="4">
    <source>
        <dbReference type="ARBA" id="ARBA00022989"/>
    </source>
</evidence>
<evidence type="ECO:0000256" key="1">
    <source>
        <dbReference type="ARBA" id="ARBA00004141"/>
    </source>
</evidence>
<dbReference type="PANTHER" id="PTHR30178:SF3">
    <property type="entry name" value="SUCCINATE-ACETATE_PROTON SYMPORTER SATP"/>
    <property type="match status" value="1"/>
</dbReference>
<feature type="transmembrane region" description="Helical" evidence="6">
    <location>
        <begin position="117"/>
        <end position="136"/>
    </location>
</feature>
<dbReference type="GO" id="GO:0071422">
    <property type="term" value="P:succinate transmembrane transport"/>
    <property type="evidence" value="ECO:0007669"/>
    <property type="project" value="TreeGrafter"/>
</dbReference>
<dbReference type="GO" id="GO:0015360">
    <property type="term" value="F:acetate:proton symporter activity"/>
    <property type="evidence" value="ECO:0007669"/>
    <property type="project" value="TreeGrafter"/>
</dbReference>
<dbReference type="InterPro" id="IPR000791">
    <property type="entry name" value="Gpr1/Fun34/SatP-like"/>
</dbReference>
<dbReference type="InterPro" id="IPR047623">
    <property type="entry name" value="SatP"/>
</dbReference>
<dbReference type="AlphaFoldDB" id="A0A061R4F4"/>
<keyword evidence="4 6" id="KW-1133">Transmembrane helix</keyword>
<comment type="subcellular location">
    <subcellularLocation>
        <location evidence="1">Membrane</location>
        <topology evidence="1">Multi-pass membrane protein</topology>
    </subcellularLocation>
</comment>
<sequence length="346" mass="38134">MSCQEVYLRYFATVTPKEEGSILLWRNVPSKITGQDIWRAIREKGVPLSDHLAQVYDERVQGYCNLDDDFVFDLPVDGSTPRLDIRLTPHKNPTGKCSDTKTETKSVAPVLANPGPMALYAFGFTTLLLMLVDTGIVTGSSISLVVGYAMFHGGLVQLIVGFIEIRRNNLFGATAFTSYGAFWMGWSLTHALQYAGILNEDYPAGKSGYLAIWGIYTAILYVQTLYINYCLQSIFFLLSITFFLLSAGVYSDGAKMAGGIVGILLVLCVFYTATAELYNDMGNIKLPLFHVKRHREEFGNAHAGRGEVLTADDPAGLVPLRTRIDLETGPLNQDFPTKVGLHETCA</sequence>
<feature type="transmembrane region" description="Helical" evidence="6">
    <location>
        <begin position="257"/>
        <end position="278"/>
    </location>
</feature>
<gene>
    <name evidence="7" type="ORF">TSPGSL018_15755</name>
</gene>